<comment type="pathway">
    <text evidence="1">Protein modification; peptidyl-diphthamide biosynthesis.</text>
</comment>
<keyword evidence="10" id="KW-1185">Reference proteome</keyword>
<feature type="repeat" description="WD" evidence="8">
    <location>
        <begin position="215"/>
        <end position="257"/>
    </location>
</feature>
<dbReference type="GO" id="GO:0061685">
    <property type="term" value="F:diphthine methylesterase activity"/>
    <property type="evidence" value="ECO:0007669"/>
    <property type="project" value="UniProtKB-EC"/>
</dbReference>
<dbReference type="SUPFAM" id="SSF50978">
    <property type="entry name" value="WD40 repeat-like"/>
    <property type="match status" value="1"/>
</dbReference>
<dbReference type="GO" id="GO:0005737">
    <property type="term" value="C:cytoplasm"/>
    <property type="evidence" value="ECO:0007669"/>
    <property type="project" value="TreeGrafter"/>
</dbReference>
<dbReference type="PANTHER" id="PTHR46042">
    <property type="entry name" value="DIPHTHINE METHYLTRANSFERASE"/>
    <property type="match status" value="1"/>
</dbReference>
<proteinExistence type="inferred from homology"/>
<evidence type="ECO:0000256" key="1">
    <source>
        <dbReference type="ARBA" id="ARBA00005156"/>
    </source>
</evidence>
<organism evidence="9 10">
    <name type="scientific">Parthenolecanium corni</name>
    <dbReference type="NCBI Taxonomy" id="536013"/>
    <lineage>
        <taxon>Eukaryota</taxon>
        <taxon>Metazoa</taxon>
        <taxon>Ecdysozoa</taxon>
        <taxon>Arthropoda</taxon>
        <taxon>Hexapoda</taxon>
        <taxon>Insecta</taxon>
        <taxon>Pterygota</taxon>
        <taxon>Neoptera</taxon>
        <taxon>Paraneoptera</taxon>
        <taxon>Hemiptera</taxon>
        <taxon>Sternorrhyncha</taxon>
        <taxon>Coccoidea</taxon>
        <taxon>Coccidae</taxon>
        <taxon>Parthenolecanium</taxon>
    </lineage>
</organism>
<evidence type="ECO:0000256" key="8">
    <source>
        <dbReference type="PROSITE-ProRule" id="PRU00221"/>
    </source>
</evidence>
<keyword evidence="2 8" id="KW-0853">WD repeat</keyword>
<comment type="similarity">
    <text evidence="5">Belongs to the DPH7 family.</text>
</comment>
<evidence type="ECO:0000256" key="7">
    <source>
        <dbReference type="ARBA" id="ARBA00047551"/>
    </source>
</evidence>
<dbReference type="EMBL" id="JBBCAQ010000010">
    <property type="protein sequence ID" value="KAK7601654.1"/>
    <property type="molecule type" value="Genomic_DNA"/>
</dbReference>
<sequence length="353" mass="39799">MKFNLLQTYNTTYCADSVEWCPFAPYQNYFLCGTYELQASDNTSNEKTDQVRLGQLHLFSVTQKLELQLHDTVNSSGILDIKWCPQTFKSEKVFATANADGKISIWKFITKTGESRNISLISTFEINNATILSLSLDWSASEIGSICVSDSAGCVFILQLSDQFEITQKQKLKIHNYEAWIVTFDSNNSSVILSGSDDCLLKITDTNSNKVVKQLNDHKAGVTAIRFNHLNCHIFASGSYDETIKIWDTRNLKQTLSSLEIGGGVWRIKWDPQNAESILIAGMYSGIFLINFNEDSTLQTMSTFKQHESIAYGADFCYFSSEEMKNYSSDTNASKLIATCSFYDKKLCLSFLK</sequence>
<dbReference type="PROSITE" id="PS50294">
    <property type="entry name" value="WD_REPEATS_REGION"/>
    <property type="match status" value="1"/>
</dbReference>
<dbReference type="SMART" id="SM00320">
    <property type="entry name" value="WD40"/>
    <property type="match status" value="5"/>
</dbReference>
<dbReference type="InterPro" id="IPR015943">
    <property type="entry name" value="WD40/YVTN_repeat-like_dom_sf"/>
</dbReference>
<keyword evidence="4" id="KW-0378">Hydrolase</keyword>
<keyword evidence="3" id="KW-0677">Repeat</keyword>
<evidence type="ECO:0000313" key="9">
    <source>
        <dbReference type="EMBL" id="KAK7601654.1"/>
    </source>
</evidence>
<accession>A0AAN9Y7T2</accession>
<dbReference type="Proteomes" id="UP001367676">
    <property type="component" value="Unassembled WGS sequence"/>
</dbReference>
<dbReference type="InterPro" id="IPR052415">
    <property type="entry name" value="Diphthine_MTase"/>
</dbReference>
<dbReference type="GO" id="GO:0017183">
    <property type="term" value="P:protein histidyl modification to diphthamide"/>
    <property type="evidence" value="ECO:0007669"/>
    <property type="project" value="TreeGrafter"/>
</dbReference>
<dbReference type="Gene3D" id="2.130.10.10">
    <property type="entry name" value="YVTN repeat-like/Quinoprotein amine dehydrogenase"/>
    <property type="match status" value="1"/>
</dbReference>
<dbReference type="EC" id="3.1.1.97" evidence="6"/>
<evidence type="ECO:0000313" key="10">
    <source>
        <dbReference type="Proteomes" id="UP001367676"/>
    </source>
</evidence>
<evidence type="ECO:0000256" key="6">
    <source>
        <dbReference type="ARBA" id="ARBA00039131"/>
    </source>
</evidence>
<dbReference type="PROSITE" id="PS50082">
    <property type="entry name" value="WD_REPEATS_2"/>
    <property type="match status" value="1"/>
</dbReference>
<comment type="catalytic activity">
    <reaction evidence="7">
        <text>diphthine methyl ester-[translation elongation factor 2] + H2O = diphthine-[translation elongation factor 2] + methanol + H(+)</text>
        <dbReference type="Rhea" id="RHEA:42656"/>
        <dbReference type="Rhea" id="RHEA-COMP:10172"/>
        <dbReference type="Rhea" id="RHEA-COMP:10173"/>
        <dbReference type="ChEBI" id="CHEBI:15377"/>
        <dbReference type="ChEBI" id="CHEBI:15378"/>
        <dbReference type="ChEBI" id="CHEBI:17790"/>
        <dbReference type="ChEBI" id="CHEBI:79005"/>
        <dbReference type="ChEBI" id="CHEBI:82696"/>
        <dbReference type="EC" id="3.1.1.97"/>
    </reaction>
</comment>
<reference evidence="9 10" key="1">
    <citation type="submission" date="2024-03" db="EMBL/GenBank/DDBJ databases">
        <title>Adaptation during the transition from Ophiocordyceps entomopathogen to insect associate is accompanied by gene loss and intensified selection.</title>
        <authorList>
            <person name="Ward C.M."/>
            <person name="Onetto C.A."/>
            <person name="Borneman A.R."/>
        </authorList>
    </citation>
    <scope>NUCLEOTIDE SEQUENCE [LARGE SCALE GENOMIC DNA]</scope>
    <source>
        <strain evidence="9">AWRI1</strain>
        <tissue evidence="9">Single Adult Female</tissue>
    </source>
</reference>
<dbReference type="InterPro" id="IPR001680">
    <property type="entry name" value="WD40_rpt"/>
</dbReference>
<protein>
    <recommendedName>
        <fullName evidence="6">methylated diphthine methylhydrolase</fullName>
        <ecNumber evidence="6">3.1.1.97</ecNumber>
    </recommendedName>
</protein>
<evidence type="ECO:0000256" key="3">
    <source>
        <dbReference type="ARBA" id="ARBA00022737"/>
    </source>
</evidence>
<evidence type="ECO:0000256" key="5">
    <source>
        <dbReference type="ARBA" id="ARBA00038092"/>
    </source>
</evidence>
<evidence type="ECO:0000256" key="4">
    <source>
        <dbReference type="ARBA" id="ARBA00022801"/>
    </source>
</evidence>
<dbReference type="AlphaFoldDB" id="A0AAN9Y7T2"/>
<evidence type="ECO:0000256" key="2">
    <source>
        <dbReference type="ARBA" id="ARBA00022574"/>
    </source>
</evidence>
<gene>
    <name evidence="9" type="ORF">V9T40_009095</name>
</gene>
<dbReference type="InterPro" id="IPR036322">
    <property type="entry name" value="WD40_repeat_dom_sf"/>
</dbReference>
<dbReference type="Pfam" id="PF00400">
    <property type="entry name" value="WD40"/>
    <property type="match status" value="1"/>
</dbReference>
<dbReference type="PANTHER" id="PTHR46042:SF1">
    <property type="entry name" value="DIPHTHINE METHYLTRANSFERASE"/>
    <property type="match status" value="1"/>
</dbReference>
<name>A0AAN9Y7T2_9HEMI</name>
<comment type="caution">
    <text evidence="9">The sequence shown here is derived from an EMBL/GenBank/DDBJ whole genome shotgun (WGS) entry which is preliminary data.</text>
</comment>